<accession>A0A8S2T2K2</accession>
<feature type="non-terminal residue" evidence="2">
    <location>
        <position position="45"/>
    </location>
</feature>
<proteinExistence type="predicted"/>
<feature type="compositionally biased region" description="Gly residues" evidence="1">
    <location>
        <begin position="18"/>
        <end position="28"/>
    </location>
</feature>
<dbReference type="EMBL" id="CAJOBH010028941">
    <property type="protein sequence ID" value="CAF4266321.1"/>
    <property type="molecule type" value="Genomic_DNA"/>
</dbReference>
<organism evidence="2 3">
    <name type="scientific">Rotaria magnacalcarata</name>
    <dbReference type="NCBI Taxonomy" id="392030"/>
    <lineage>
        <taxon>Eukaryota</taxon>
        <taxon>Metazoa</taxon>
        <taxon>Spiralia</taxon>
        <taxon>Gnathifera</taxon>
        <taxon>Rotifera</taxon>
        <taxon>Eurotatoria</taxon>
        <taxon>Bdelloidea</taxon>
        <taxon>Philodinida</taxon>
        <taxon>Philodinidae</taxon>
        <taxon>Rotaria</taxon>
    </lineage>
</organism>
<gene>
    <name evidence="2" type="ORF">BYL167_LOCUS26141</name>
</gene>
<dbReference type="Proteomes" id="UP000681967">
    <property type="component" value="Unassembled WGS sequence"/>
</dbReference>
<reference evidence="2" key="1">
    <citation type="submission" date="2021-02" db="EMBL/GenBank/DDBJ databases">
        <authorList>
            <person name="Nowell W R."/>
        </authorList>
    </citation>
    <scope>NUCLEOTIDE SEQUENCE</scope>
</reference>
<name>A0A8S2T2K2_9BILA</name>
<dbReference type="AlphaFoldDB" id="A0A8S2T2K2"/>
<evidence type="ECO:0000313" key="3">
    <source>
        <dbReference type="Proteomes" id="UP000681967"/>
    </source>
</evidence>
<comment type="caution">
    <text evidence="2">The sequence shown here is derived from an EMBL/GenBank/DDBJ whole genome shotgun (WGS) entry which is preliminary data.</text>
</comment>
<feature type="region of interest" description="Disordered" evidence="1">
    <location>
        <begin position="1"/>
        <end position="28"/>
    </location>
</feature>
<evidence type="ECO:0000313" key="2">
    <source>
        <dbReference type="EMBL" id="CAF4266321.1"/>
    </source>
</evidence>
<protein>
    <submittedName>
        <fullName evidence="2">Uncharacterized protein</fullName>
    </submittedName>
</protein>
<sequence>MKGEVRRYRLDEKNGTLVTGGNGNGGGLNQLNVPEYLFVDRDHSV</sequence>
<feature type="compositionally biased region" description="Basic and acidic residues" evidence="1">
    <location>
        <begin position="1"/>
        <end position="14"/>
    </location>
</feature>
<evidence type="ECO:0000256" key="1">
    <source>
        <dbReference type="SAM" id="MobiDB-lite"/>
    </source>
</evidence>